<gene>
    <name evidence="1" type="primary">Nfu_g_1_006071</name>
</gene>
<organism evidence="1">
    <name type="scientific">Nothobranchius kuhntae</name>
    <name type="common">Beira killifish</name>
    <dbReference type="NCBI Taxonomy" id="321403"/>
    <lineage>
        <taxon>Eukaryota</taxon>
        <taxon>Metazoa</taxon>
        <taxon>Chordata</taxon>
        <taxon>Craniata</taxon>
        <taxon>Vertebrata</taxon>
        <taxon>Euteleostomi</taxon>
        <taxon>Actinopterygii</taxon>
        <taxon>Neopterygii</taxon>
        <taxon>Teleostei</taxon>
        <taxon>Neoteleostei</taxon>
        <taxon>Acanthomorphata</taxon>
        <taxon>Ovalentaria</taxon>
        <taxon>Atherinomorphae</taxon>
        <taxon>Cyprinodontiformes</taxon>
        <taxon>Nothobranchiidae</taxon>
        <taxon>Nothobranchius</taxon>
    </lineage>
</organism>
<reference evidence="1" key="2">
    <citation type="submission" date="2016-06" db="EMBL/GenBank/DDBJ databases">
        <title>The genome of a short-lived fish provides insights into sex chromosome evolution and the genetic control of aging.</title>
        <authorList>
            <person name="Reichwald K."/>
            <person name="Felder M."/>
            <person name="Petzold A."/>
            <person name="Koch P."/>
            <person name="Groth M."/>
            <person name="Platzer M."/>
        </authorList>
    </citation>
    <scope>NUCLEOTIDE SEQUENCE</scope>
    <source>
        <tissue evidence="1">Brain</tissue>
    </source>
</reference>
<evidence type="ECO:0000313" key="1">
    <source>
        <dbReference type="EMBL" id="SBR34667.1"/>
    </source>
</evidence>
<name>A0A1A8KQK5_NOTKU</name>
<accession>A0A1A8KQK5</accession>
<sequence length="78" mass="8474">GVIHVSGDEWHDCPKGDLLIIKDIKLLTDGKRLVSTVDEGETVERSGFFAALLDARPSSKSIRLTVHSDVLTPSCCHS</sequence>
<reference evidence="1" key="1">
    <citation type="submission" date="2016-05" db="EMBL/GenBank/DDBJ databases">
        <authorList>
            <person name="Lavstsen T."/>
            <person name="Jespersen J.S."/>
        </authorList>
    </citation>
    <scope>NUCLEOTIDE SEQUENCE</scope>
    <source>
        <tissue evidence="1">Brain</tissue>
    </source>
</reference>
<proteinExistence type="predicted"/>
<protein>
    <submittedName>
        <fullName evidence="1">Uncharacterized protein</fullName>
    </submittedName>
</protein>
<feature type="non-terminal residue" evidence="1">
    <location>
        <position position="1"/>
    </location>
</feature>
<dbReference type="EMBL" id="HAEE01014617">
    <property type="protein sequence ID" value="SBR34667.1"/>
    <property type="molecule type" value="Transcribed_RNA"/>
</dbReference>
<dbReference type="AlphaFoldDB" id="A0A1A8KQK5"/>